<comment type="caution">
    <text evidence="2">The sequence shown here is derived from an EMBL/GenBank/DDBJ whole genome shotgun (WGS) entry which is preliminary data.</text>
</comment>
<sequence>MFSSPATWDPRFPSNSGFLSRFYGIADNHARDLGLLRHSLSNGWSCRARGFGHGWQVISESIDRVFLLNPITQSEISLPSLAMLPSIEGWAMIDGVVIILKAVITSHPTLLENGDDCIVVAIVSLFECANQRFISEGPRNMRRDPLEKLVFCKVGDQKWTVIQDNQEREFIDLAYCNGFLYAWGQSSEALVFCKLGPSPKVTQISLKPEYFKASRYSQLIESCGDLLCVMWSFDRNNEVLGFIIARLEQNNKKWSNVNCLGEHSLFLGDECSISLLTSEHPGLKKNCIYFITSFMELRVGIFSLTDCSIEYLSFDTEVPTSVLQLWITPSLW</sequence>
<accession>A0A7J7N9C6</accession>
<name>A0A7J7N9C6_9MAGN</name>
<protein>
    <recommendedName>
        <fullName evidence="1">KIB1-4 beta-propeller domain-containing protein</fullName>
    </recommendedName>
</protein>
<reference evidence="2 3" key="1">
    <citation type="journal article" date="2020" name="IScience">
        <title>Genome Sequencing of the Endangered Kingdonia uniflora (Circaeasteraceae, Ranunculales) Reveals Potential Mechanisms of Evolutionary Specialization.</title>
        <authorList>
            <person name="Sun Y."/>
            <person name="Deng T."/>
            <person name="Zhang A."/>
            <person name="Moore M.J."/>
            <person name="Landis J.B."/>
            <person name="Lin N."/>
            <person name="Zhang H."/>
            <person name="Zhang X."/>
            <person name="Huang J."/>
            <person name="Zhang X."/>
            <person name="Sun H."/>
            <person name="Wang H."/>
        </authorList>
    </citation>
    <scope>NUCLEOTIDE SEQUENCE [LARGE SCALE GENOMIC DNA]</scope>
    <source>
        <strain evidence="2">TB1705</strain>
        <tissue evidence="2">Leaf</tissue>
    </source>
</reference>
<evidence type="ECO:0000259" key="1">
    <source>
        <dbReference type="Pfam" id="PF03478"/>
    </source>
</evidence>
<evidence type="ECO:0000313" key="3">
    <source>
        <dbReference type="Proteomes" id="UP000541444"/>
    </source>
</evidence>
<dbReference type="EMBL" id="JACGCM010000957">
    <property type="protein sequence ID" value="KAF6163849.1"/>
    <property type="molecule type" value="Genomic_DNA"/>
</dbReference>
<keyword evidence="3" id="KW-1185">Reference proteome</keyword>
<dbReference type="OrthoDB" id="681711at2759"/>
<proteinExistence type="predicted"/>
<gene>
    <name evidence="2" type="ORF">GIB67_024704</name>
</gene>
<organism evidence="2 3">
    <name type="scientific">Kingdonia uniflora</name>
    <dbReference type="NCBI Taxonomy" id="39325"/>
    <lineage>
        <taxon>Eukaryota</taxon>
        <taxon>Viridiplantae</taxon>
        <taxon>Streptophyta</taxon>
        <taxon>Embryophyta</taxon>
        <taxon>Tracheophyta</taxon>
        <taxon>Spermatophyta</taxon>
        <taxon>Magnoliopsida</taxon>
        <taxon>Ranunculales</taxon>
        <taxon>Circaeasteraceae</taxon>
        <taxon>Kingdonia</taxon>
    </lineage>
</organism>
<evidence type="ECO:0000313" key="2">
    <source>
        <dbReference type="EMBL" id="KAF6163849.1"/>
    </source>
</evidence>
<dbReference type="AlphaFoldDB" id="A0A7J7N9C6"/>
<dbReference type="Proteomes" id="UP000541444">
    <property type="component" value="Unassembled WGS sequence"/>
</dbReference>
<dbReference type="PANTHER" id="PTHR44259:SF87">
    <property type="entry name" value="F-BOX DOMAIN-CONTAINING PROTEIN"/>
    <property type="match status" value="1"/>
</dbReference>
<dbReference type="InterPro" id="IPR005174">
    <property type="entry name" value="KIB1-4_b-propeller"/>
</dbReference>
<dbReference type="Pfam" id="PF03478">
    <property type="entry name" value="Beta-prop_KIB1-4"/>
    <property type="match status" value="1"/>
</dbReference>
<feature type="domain" description="KIB1-4 beta-propeller" evidence="1">
    <location>
        <begin position="46"/>
        <end position="302"/>
    </location>
</feature>
<dbReference type="PANTHER" id="PTHR44259">
    <property type="entry name" value="OS07G0183000 PROTEIN-RELATED"/>
    <property type="match status" value="1"/>
</dbReference>
<dbReference type="InterPro" id="IPR050942">
    <property type="entry name" value="F-box_BR-signaling"/>
</dbReference>